<evidence type="ECO:0000313" key="1">
    <source>
        <dbReference type="EMBL" id="KAK1441693.1"/>
    </source>
</evidence>
<keyword evidence="2" id="KW-1185">Reference proteome</keyword>
<organism evidence="1 2">
    <name type="scientific">Babesia gibsoni</name>
    <dbReference type="NCBI Taxonomy" id="33632"/>
    <lineage>
        <taxon>Eukaryota</taxon>
        <taxon>Sar</taxon>
        <taxon>Alveolata</taxon>
        <taxon>Apicomplexa</taxon>
        <taxon>Aconoidasida</taxon>
        <taxon>Piroplasmida</taxon>
        <taxon>Babesiidae</taxon>
        <taxon>Babesia</taxon>
    </lineage>
</organism>
<protein>
    <submittedName>
        <fullName evidence="1">Uncharacterized protein</fullName>
    </submittedName>
</protein>
<reference evidence="1" key="1">
    <citation type="submission" date="2023-08" db="EMBL/GenBank/DDBJ databases">
        <title>Draft sequence of the Babesia gibsoni genome.</title>
        <authorList>
            <person name="Yamagishi J.Y."/>
            <person name="Xuan X.X."/>
        </authorList>
    </citation>
    <scope>NUCLEOTIDE SEQUENCE</scope>
    <source>
        <strain evidence="1">Azabu</strain>
    </source>
</reference>
<proteinExistence type="predicted"/>
<gene>
    <name evidence="1" type="ORF">BgAZ_500250</name>
</gene>
<evidence type="ECO:0000313" key="2">
    <source>
        <dbReference type="Proteomes" id="UP001230268"/>
    </source>
</evidence>
<sequence length="263" mass="30301">MPGRANRGCLFAVSGRATTAFGRRRKRGLYHHCTNEIFRPSWGPIRQSPLIENSKLPNWASDALSPAEKVPPKPQYHRDARMAWPAEKPSYVMNMYRRNMQRYLKPAEAANDDHVRSYIFNALTPAYRIGARGMYSAQEKSNPPRHIVELVKEVNQVSAPSLDLRKKEENVPIYKRMECLIKQSASWRTTAQLQESCANPFPHVNESASLVRNLGLSDVLHTRSDHRLARRAHPKWYAARYRKFLDKKALQEKLLQLKIETGV</sequence>
<dbReference type="AlphaFoldDB" id="A0AAD8PC68"/>
<dbReference type="EMBL" id="JAVEPI010000005">
    <property type="protein sequence ID" value="KAK1441693.1"/>
    <property type="molecule type" value="Genomic_DNA"/>
</dbReference>
<dbReference type="Proteomes" id="UP001230268">
    <property type="component" value="Unassembled WGS sequence"/>
</dbReference>
<accession>A0AAD8PC68</accession>
<comment type="caution">
    <text evidence="1">The sequence shown here is derived from an EMBL/GenBank/DDBJ whole genome shotgun (WGS) entry which is preliminary data.</text>
</comment>
<name>A0AAD8PC68_BABGI</name>